<dbReference type="CDD" id="cd18785">
    <property type="entry name" value="SF2_C"/>
    <property type="match status" value="1"/>
</dbReference>
<dbReference type="SUPFAM" id="SSF52540">
    <property type="entry name" value="P-loop containing nucleoside triphosphate hydrolases"/>
    <property type="match status" value="2"/>
</dbReference>
<evidence type="ECO:0000313" key="3">
    <source>
        <dbReference type="Proteomes" id="UP000706333"/>
    </source>
</evidence>
<sequence>MELKKYQQAALDALSRFLTVAAAKGPAGAFAAEVARQAAEAKLEGRTLAPRRYVPLSEMAAVPYVCLRLPTGGGKTLLAAEAIRLGAEYVRKPHPVVLWMVTSDAIKRQTVEALKDLRHPYRVRLDAVTGGRTRVLDIEEFETLLPTDIGRFTCVVVATIQSFRVTDTGQRKVYAYHEAFEPHFAGLADDGMEVVTAEDVAREPLLAGREGRVKFSFANLMYHHEPLMIVDEAHNAVTGLSRAVQARLRPSAIIEFTATPRGVSNVLFSVTAGALKDEEMIKLPIRVRPHDSWQEAVRGTVVTRNMLEEKAQREAEFLRPVALYQAQAKNGHPTVAELKAYLIEHALAPEATIKVATGEQRELDGVNLRDPNEPTRHIITVQALREGWDCPSAYVLCATQKVASATSVEQLLGRVLRMPYAKRRRDAALNMAYAHVAEPSFAEVAASLRDKLIDMGFTDEEVRQSLRPATVEQDDQGHLFDPDPVAPKPVLTFEIPDTEEARAALGALAEEGAEFIRTDTGTLKVGVKGVVTQAVAGALEQHTPEADRPTLRAEFDRHAAQVAAALSPADKGAAIEVPFLMVEMEGDLFQADSALIMERVEWSLLSHPAQITEAEMSFRRAENVIEIDIEGEKLVYSQTQTTQLPLSGLGAPDEASLEATLVQWLEGRCRMPDIPTAELSPWLARLVSWLVAERNISVRTLIDWQYPLVTRTRAKIAEIRAGVQAGAHQMALFEDTAVLGTDPSCIARFDAASYANVPTTTTGAFRLQRHLLGPDRVPLIDGDLGGEEFQCAWALDSLEAVDLWVRNLPRHPASFWLPRVQGRFYPDFIARLTDGRIFVVEYKGEHLVTAQEAREKDLIGRLWAKNTGNVFLTVRRMQHGVGPVDQMQHAIS</sequence>
<proteinExistence type="predicted"/>
<comment type="caution">
    <text evidence="2">The sequence shown here is derived from an EMBL/GenBank/DDBJ whole genome shotgun (WGS) entry which is preliminary data.</text>
</comment>
<dbReference type="PANTHER" id="PTHR47396">
    <property type="entry name" value="TYPE I RESTRICTION ENZYME ECOKI R PROTEIN"/>
    <property type="match status" value="1"/>
</dbReference>
<accession>A0A934TM03</accession>
<dbReference type="PANTHER" id="PTHR47396:SF1">
    <property type="entry name" value="ATP-DEPENDENT HELICASE IRC3-RELATED"/>
    <property type="match status" value="1"/>
</dbReference>
<dbReference type="GO" id="GO:0005829">
    <property type="term" value="C:cytosol"/>
    <property type="evidence" value="ECO:0007669"/>
    <property type="project" value="TreeGrafter"/>
</dbReference>
<reference evidence="2" key="1">
    <citation type="submission" date="2017-05" db="EMBL/GenBank/DDBJ databases">
        <authorList>
            <person name="Imhoff J.F."/>
            <person name="Rahn T."/>
            <person name="Kuenzel S."/>
            <person name="Neulinger S.C."/>
        </authorList>
    </citation>
    <scope>NUCLEOTIDE SEQUENCE</scope>
    <source>
        <strain evidence="2">LMG 28126</strain>
    </source>
</reference>
<gene>
    <name evidence="2" type="ORF">CCR87_11785</name>
</gene>
<protein>
    <recommendedName>
        <fullName evidence="1">Helicase ATP-binding domain-containing protein</fullName>
    </recommendedName>
</protein>
<dbReference type="Gene3D" id="3.40.50.300">
    <property type="entry name" value="P-loop containing nucleotide triphosphate hydrolases"/>
    <property type="match status" value="2"/>
</dbReference>
<dbReference type="EMBL" id="NHSD01000284">
    <property type="protein sequence ID" value="MBK5927999.1"/>
    <property type="molecule type" value="Genomic_DNA"/>
</dbReference>
<dbReference type="Proteomes" id="UP000706333">
    <property type="component" value="Unassembled WGS sequence"/>
</dbReference>
<dbReference type="InterPro" id="IPR006935">
    <property type="entry name" value="Helicase/UvrB_N"/>
</dbReference>
<name>A0A934TM03_9RHOB</name>
<organism evidence="2 3">
    <name type="scientific">Rhodobaculum claviforme</name>
    <dbReference type="NCBI Taxonomy" id="1549854"/>
    <lineage>
        <taxon>Bacteria</taxon>
        <taxon>Pseudomonadati</taxon>
        <taxon>Pseudomonadota</taxon>
        <taxon>Alphaproteobacteria</taxon>
        <taxon>Rhodobacterales</taxon>
        <taxon>Paracoccaceae</taxon>
        <taxon>Rhodobaculum</taxon>
    </lineage>
</organism>
<dbReference type="GO" id="GO:0003677">
    <property type="term" value="F:DNA binding"/>
    <property type="evidence" value="ECO:0007669"/>
    <property type="project" value="InterPro"/>
</dbReference>
<evidence type="ECO:0000259" key="1">
    <source>
        <dbReference type="SMART" id="SM00487"/>
    </source>
</evidence>
<dbReference type="Pfam" id="PF04851">
    <property type="entry name" value="ResIII"/>
    <property type="match status" value="1"/>
</dbReference>
<dbReference type="SMART" id="SM00487">
    <property type="entry name" value="DEXDc"/>
    <property type="match status" value="1"/>
</dbReference>
<dbReference type="InterPro" id="IPR027417">
    <property type="entry name" value="P-loop_NTPase"/>
</dbReference>
<dbReference type="AlphaFoldDB" id="A0A934TM03"/>
<evidence type="ECO:0000313" key="2">
    <source>
        <dbReference type="EMBL" id="MBK5927999.1"/>
    </source>
</evidence>
<dbReference type="GO" id="GO:0016787">
    <property type="term" value="F:hydrolase activity"/>
    <property type="evidence" value="ECO:0007669"/>
    <property type="project" value="InterPro"/>
</dbReference>
<keyword evidence="3" id="KW-1185">Reference proteome</keyword>
<dbReference type="GO" id="GO:0005524">
    <property type="term" value="F:ATP binding"/>
    <property type="evidence" value="ECO:0007669"/>
    <property type="project" value="InterPro"/>
</dbReference>
<dbReference type="InterPro" id="IPR014001">
    <property type="entry name" value="Helicase_ATP-bd"/>
</dbReference>
<dbReference type="RefSeq" id="WP_201157746.1">
    <property type="nucleotide sequence ID" value="NZ_NHSD01000284.1"/>
</dbReference>
<dbReference type="InterPro" id="IPR050742">
    <property type="entry name" value="Helicase_Restrict-Modif_Enz"/>
</dbReference>
<reference evidence="2" key="2">
    <citation type="journal article" date="2020" name="Microorganisms">
        <title>Osmotic Adaptation and Compatible Solute Biosynthesis of Phototrophic Bacteria as Revealed from Genome Analyses.</title>
        <authorList>
            <person name="Imhoff J.F."/>
            <person name="Rahn T."/>
            <person name="Kunzel S."/>
            <person name="Keller A."/>
            <person name="Neulinger S.C."/>
        </authorList>
    </citation>
    <scope>NUCLEOTIDE SEQUENCE</scope>
    <source>
        <strain evidence="2">LMG 28126</strain>
    </source>
</reference>
<feature type="domain" description="Helicase ATP-binding" evidence="1">
    <location>
        <begin position="44"/>
        <end position="288"/>
    </location>
</feature>